<dbReference type="GO" id="GO:0003857">
    <property type="term" value="F:(3S)-3-hydroxyacyl-CoA dehydrogenase (NAD+) activity"/>
    <property type="evidence" value="ECO:0007669"/>
    <property type="project" value="TreeGrafter"/>
</dbReference>
<dbReference type="SUPFAM" id="SSF54637">
    <property type="entry name" value="Thioesterase/thiol ester dehydrase-isomerase"/>
    <property type="match status" value="2"/>
</dbReference>
<dbReference type="Gene3D" id="3.10.129.10">
    <property type="entry name" value="Hotdog Thioesterase"/>
    <property type="match status" value="1"/>
</dbReference>
<dbReference type="AlphaFoldDB" id="A0A1D8AEF5"/>
<dbReference type="RefSeq" id="WP_069709885.1">
    <property type="nucleotide sequence ID" value="NZ_CP017077.1"/>
</dbReference>
<evidence type="ECO:0000259" key="1">
    <source>
        <dbReference type="Pfam" id="PF01575"/>
    </source>
</evidence>
<dbReference type="KEGG" id="nre:BES08_26960"/>
<dbReference type="PANTHER" id="PTHR13078">
    <property type="entry name" value="PEROXISOMAL MULTIFUNCTIONAL ENZYME TYPE 2-RELATED"/>
    <property type="match status" value="1"/>
</dbReference>
<protein>
    <submittedName>
        <fullName evidence="3">Uncharacterized protein</fullName>
    </submittedName>
</protein>
<accession>A0A1D8AEF5</accession>
<dbReference type="Pfam" id="PF01575">
    <property type="entry name" value="MaoC_dehydratas"/>
    <property type="match status" value="1"/>
</dbReference>
<dbReference type="InterPro" id="IPR054357">
    <property type="entry name" value="MFE-2_N"/>
</dbReference>
<keyword evidence="4" id="KW-1185">Reference proteome</keyword>
<geneLocation type="plasmid" evidence="3 4">
    <name>pSA2</name>
</geneLocation>
<dbReference type="OrthoDB" id="5522043at2"/>
<reference evidence="4" key="1">
    <citation type="journal article" date="2017" name="J. Biotechnol.">
        <title>Complete genome sequence of Novosphingobium resinovorum SA1, a versatile xenobiotic-degrading bacterium capable of utilizing sulfanilic acid.</title>
        <authorList>
            <person name="Hegedus B."/>
            <person name="Kos P.B."/>
            <person name="Balint B."/>
            <person name="Maroti G."/>
            <person name="Gan H.M."/>
            <person name="Perei K."/>
            <person name="Rakhely G."/>
        </authorList>
    </citation>
    <scope>NUCLEOTIDE SEQUENCE [LARGE SCALE GENOMIC DNA]</scope>
    <source>
        <strain evidence="4">SA1</strain>
    </source>
</reference>
<proteinExistence type="predicted"/>
<feature type="domain" description="MaoC-like" evidence="1">
    <location>
        <begin position="160"/>
        <end position="252"/>
    </location>
</feature>
<dbReference type="EMBL" id="CP017077">
    <property type="protein sequence ID" value="AOR80498.1"/>
    <property type="molecule type" value="Genomic_DNA"/>
</dbReference>
<feature type="domain" description="Peroxisomal multifunctional enzyme type 2-like N-terminal" evidence="2">
    <location>
        <begin position="22"/>
        <end position="142"/>
    </location>
</feature>
<keyword evidence="3" id="KW-0614">Plasmid</keyword>
<organism evidence="3 4">
    <name type="scientific">Novosphingobium resinovorum</name>
    <dbReference type="NCBI Taxonomy" id="158500"/>
    <lineage>
        <taxon>Bacteria</taxon>
        <taxon>Pseudomonadati</taxon>
        <taxon>Pseudomonadota</taxon>
        <taxon>Alphaproteobacteria</taxon>
        <taxon>Sphingomonadales</taxon>
        <taxon>Sphingomonadaceae</taxon>
        <taxon>Novosphingobium</taxon>
    </lineage>
</organism>
<dbReference type="InterPro" id="IPR002539">
    <property type="entry name" value="MaoC-like_dom"/>
</dbReference>
<dbReference type="GO" id="GO:0004300">
    <property type="term" value="F:enoyl-CoA hydratase activity"/>
    <property type="evidence" value="ECO:0007669"/>
    <property type="project" value="TreeGrafter"/>
</dbReference>
<evidence type="ECO:0000313" key="4">
    <source>
        <dbReference type="Proteomes" id="UP000094626"/>
    </source>
</evidence>
<evidence type="ECO:0000313" key="3">
    <source>
        <dbReference type="EMBL" id="AOR80498.1"/>
    </source>
</evidence>
<dbReference type="InterPro" id="IPR029069">
    <property type="entry name" value="HotDog_dom_sf"/>
</dbReference>
<sequence length="278" mass="29855">MLDPDYLRALDMGEARTVIAGRDAMLYALSIGLGADPIDPFDLCYTYERDLAVFPTMALVVMGAPHWLDDPRTGISWNHVVHGAEHLVVHRELPLDRPITARLHVAEIFDRDDKGALLVLERRLSDADGAPLATIRQQVLCRADGGFGGQRGSVARRPVPERAPDRVLDVALPGSAALLYRLNQDRNPLHVDPAYAAAAGFARPIMHGLGTFGFAVAALLRALGGGRVAETGVRFAGPVYPGETLALSVWDEPGGAAFRGMIETRGAIGLDDGFVHLA</sequence>
<dbReference type="Proteomes" id="UP000094626">
    <property type="component" value="Plasmid pSA2"/>
</dbReference>
<evidence type="ECO:0000259" key="2">
    <source>
        <dbReference type="Pfam" id="PF22622"/>
    </source>
</evidence>
<dbReference type="PANTHER" id="PTHR13078:SF56">
    <property type="entry name" value="PEROXISOMAL MULTIFUNCTIONAL ENZYME TYPE 2"/>
    <property type="match status" value="1"/>
</dbReference>
<dbReference type="GO" id="GO:0006635">
    <property type="term" value="P:fatty acid beta-oxidation"/>
    <property type="evidence" value="ECO:0007669"/>
    <property type="project" value="TreeGrafter"/>
</dbReference>
<name>A0A1D8AEF5_9SPHN</name>
<dbReference type="Pfam" id="PF22622">
    <property type="entry name" value="MFE-2_hydrat-2_N"/>
    <property type="match status" value="1"/>
</dbReference>
<dbReference type="GO" id="GO:0044594">
    <property type="term" value="F:17-beta-hydroxysteroid dehydrogenase (NAD+) activity"/>
    <property type="evidence" value="ECO:0007669"/>
    <property type="project" value="TreeGrafter"/>
</dbReference>
<gene>
    <name evidence="3" type="ORF">BES08_26960</name>
</gene>